<protein>
    <submittedName>
        <fullName evidence="10">Peptide ABC transporter permease</fullName>
    </submittedName>
</protein>
<dbReference type="Pfam" id="PF19300">
    <property type="entry name" value="BPD_transp_1_N"/>
    <property type="match status" value="1"/>
</dbReference>
<evidence type="ECO:0000256" key="5">
    <source>
        <dbReference type="ARBA" id="ARBA00022989"/>
    </source>
</evidence>
<evidence type="ECO:0000256" key="1">
    <source>
        <dbReference type="ARBA" id="ARBA00004651"/>
    </source>
</evidence>
<dbReference type="InterPro" id="IPR000515">
    <property type="entry name" value="MetI-like"/>
</dbReference>
<feature type="transmembrane region" description="Helical" evidence="7">
    <location>
        <begin position="135"/>
        <end position="160"/>
    </location>
</feature>
<dbReference type="PROSITE" id="PS50928">
    <property type="entry name" value="ABC_TM1"/>
    <property type="match status" value="1"/>
</dbReference>
<sequence>MQVRDYVIRRLIKLPLVIVAVTIGVFMLSRIGGSPIAIYIEHEMSRDEIAALEQRYGLNDPLPVQYLRWLWGVLHGDLGWSGVSVAPVADVLPSRFIATMELATLGALIAIGLGIGLGTFAGARHNKLSDHLTRIFTVTGASLPLFWFALLMLILFYLIIPIVPLGRFDEGIYATINHYTGFYTLDSLLSFNLTAFWDALKHLALPAFVLGFEGMAVTARMMRSSLVEEMNEDYVDSARAKGLPERLVIKRHARRNALIPTVTVVGMSWGVLLQGSVVVENVFRWPGLGRWATEGVIRGDRATIMAFVLVTAVVFLVVNLIVDVIYAYLDPRVTLGADA</sequence>
<dbReference type="PANTHER" id="PTHR43163">
    <property type="entry name" value="DIPEPTIDE TRANSPORT SYSTEM PERMEASE PROTEIN DPPB-RELATED"/>
    <property type="match status" value="1"/>
</dbReference>
<evidence type="ECO:0000313" key="10">
    <source>
        <dbReference type="EMBL" id="PEG34891.1"/>
    </source>
</evidence>
<dbReference type="CDD" id="cd06261">
    <property type="entry name" value="TM_PBP2"/>
    <property type="match status" value="1"/>
</dbReference>
<feature type="transmembrane region" description="Helical" evidence="7">
    <location>
        <begin position="304"/>
        <end position="329"/>
    </location>
</feature>
<evidence type="ECO:0000256" key="6">
    <source>
        <dbReference type="ARBA" id="ARBA00023136"/>
    </source>
</evidence>
<evidence type="ECO:0000256" key="7">
    <source>
        <dbReference type="RuleBase" id="RU363032"/>
    </source>
</evidence>
<evidence type="ECO:0000313" key="12">
    <source>
        <dbReference type="Proteomes" id="UP000465302"/>
    </source>
</evidence>
<dbReference type="SUPFAM" id="SSF161098">
    <property type="entry name" value="MetI-like"/>
    <property type="match status" value="1"/>
</dbReference>
<dbReference type="Pfam" id="PF00528">
    <property type="entry name" value="BPD_transp_1"/>
    <property type="match status" value="1"/>
</dbReference>
<feature type="transmembrane region" description="Helical" evidence="7">
    <location>
        <begin position="203"/>
        <end position="222"/>
    </location>
</feature>
<dbReference type="GO" id="GO:0005886">
    <property type="term" value="C:plasma membrane"/>
    <property type="evidence" value="ECO:0007669"/>
    <property type="project" value="UniProtKB-SubCell"/>
</dbReference>
<dbReference type="Proteomes" id="UP000465302">
    <property type="component" value="Unassembled WGS sequence"/>
</dbReference>
<evidence type="ECO:0000256" key="4">
    <source>
        <dbReference type="ARBA" id="ARBA00022692"/>
    </source>
</evidence>
<keyword evidence="2 7" id="KW-0813">Transport</keyword>
<keyword evidence="4 7" id="KW-0812">Transmembrane</keyword>
<dbReference type="Gene3D" id="1.10.3720.10">
    <property type="entry name" value="MetI-like"/>
    <property type="match status" value="1"/>
</dbReference>
<dbReference type="Proteomes" id="UP000220914">
    <property type="component" value="Unassembled WGS sequence"/>
</dbReference>
<comment type="similarity">
    <text evidence="7">Belongs to the binding-protein-dependent transport system permease family.</text>
</comment>
<evidence type="ECO:0000259" key="8">
    <source>
        <dbReference type="PROSITE" id="PS50928"/>
    </source>
</evidence>
<accession>A0A2A7MU98</accession>
<feature type="transmembrane region" description="Helical" evidence="7">
    <location>
        <begin position="12"/>
        <end position="31"/>
    </location>
</feature>
<evidence type="ECO:0000313" key="9">
    <source>
        <dbReference type="EMBL" id="GFG50484.1"/>
    </source>
</evidence>
<feature type="domain" description="ABC transmembrane type-1" evidence="8">
    <location>
        <begin position="96"/>
        <end position="326"/>
    </location>
</feature>
<dbReference type="InterPro" id="IPR035906">
    <property type="entry name" value="MetI-like_sf"/>
</dbReference>
<keyword evidence="3" id="KW-1003">Cell membrane</keyword>
<proteinExistence type="inferred from homology"/>
<feature type="transmembrane region" description="Helical" evidence="7">
    <location>
        <begin position="102"/>
        <end position="123"/>
    </location>
</feature>
<evidence type="ECO:0000256" key="2">
    <source>
        <dbReference type="ARBA" id="ARBA00022448"/>
    </source>
</evidence>
<dbReference type="EMBL" id="PDCP01000054">
    <property type="protein sequence ID" value="PEG34891.1"/>
    <property type="molecule type" value="Genomic_DNA"/>
</dbReference>
<gene>
    <name evidence="10" type="ORF">CQY20_23730</name>
    <name evidence="9" type="ORF">MAGR_19250</name>
</gene>
<evidence type="ECO:0000313" key="11">
    <source>
        <dbReference type="Proteomes" id="UP000220914"/>
    </source>
</evidence>
<dbReference type="RefSeq" id="WP_097942530.1">
    <property type="nucleotide sequence ID" value="NZ_BLKS01000001.1"/>
</dbReference>
<dbReference type="OrthoDB" id="147639at2"/>
<dbReference type="PANTHER" id="PTHR43163:SF6">
    <property type="entry name" value="DIPEPTIDE TRANSPORT SYSTEM PERMEASE PROTEIN DPPB-RELATED"/>
    <property type="match status" value="1"/>
</dbReference>
<comment type="caution">
    <text evidence="10">The sequence shown here is derived from an EMBL/GenBank/DDBJ whole genome shotgun (WGS) entry which is preliminary data.</text>
</comment>
<dbReference type="AlphaFoldDB" id="A0A2A7MU98"/>
<reference evidence="9 12" key="2">
    <citation type="journal article" date="2019" name="Emerg. Microbes Infect.">
        <title>Comprehensive subspecies identification of 175 nontuberculous mycobacteria species based on 7547 genomic profiles.</title>
        <authorList>
            <person name="Matsumoto Y."/>
            <person name="Kinjo T."/>
            <person name="Motooka D."/>
            <person name="Nabeya D."/>
            <person name="Jung N."/>
            <person name="Uechi K."/>
            <person name="Horii T."/>
            <person name="Iida T."/>
            <person name="Fujita J."/>
            <person name="Nakamura S."/>
        </authorList>
    </citation>
    <scope>NUCLEOTIDE SEQUENCE [LARGE SCALE GENOMIC DNA]</scope>
    <source>
        <strain evidence="9 12">JCM 6377</strain>
    </source>
</reference>
<dbReference type="EMBL" id="BLKS01000001">
    <property type="protein sequence ID" value="GFG50484.1"/>
    <property type="molecule type" value="Genomic_DNA"/>
</dbReference>
<keyword evidence="6 7" id="KW-0472">Membrane</keyword>
<keyword evidence="11" id="KW-1185">Reference proteome</keyword>
<dbReference type="GO" id="GO:0071916">
    <property type="term" value="F:dipeptide transmembrane transporter activity"/>
    <property type="evidence" value="ECO:0007669"/>
    <property type="project" value="TreeGrafter"/>
</dbReference>
<name>A0A2A7MU98_MYCAG</name>
<reference evidence="10 11" key="1">
    <citation type="submission" date="2017-10" db="EMBL/GenBank/DDBJ databases">
        <title>The new phylogeny of genus Mycobacterium.</title>
        <authorList>
            <person name="Tortoli E."/>
            <person name="Trovato A."/>
            <person name="Cirillo D.M."/>
        </authorList>
    </citation>
    <scope>NUCLEOTIDE SEQUENCE [LARGE SCALE GENOMIC DNA]</scope>
    <source>
        <strain evidence="10 11">CCUG37673</strain>
    </source>
</reference>
<organism evidence="10 11">
    <name type="scientific">Mycolicibacterium agri</name>
    <name type="common">Mycobacterium agri</name>
    <dbReference type="NCBI Taxonomy" id="36811"/>
    <lineage>
        <taxon>Bacteria</taxon>
        <taxon>Bacillati</taxon>
        <taxon>Actinomycetota</taxon>
        <taxon>Actinomycetes</taxon>
        <taxon>Mycobacteriales</taxon>
        <taxon>Mycobacteriaceae</taxon>
        <taxon>Mycolicibacterium</taxon>
    </lineage>
</organism>
<reference evidence="9" key="3">
    <citation type="submission" date="2020-02" db="EMBL/GenBank/DDBJ databases">
        <authorList>
            <person name="Matsumoto Y."/>
            <person name="Motooka D."/>
            <person name="Nakamura S."/>
        </authorList>
    </citation>
    <scope>NUCLEOTIDE SEQUENCE</scope>
    <source>
        <strain evidence="9">JCM 6377</strain>
    </source>
</reference>
<dbReference type="InterPro" id="IPR045621">
    <property type="entry name" value="BPD_transp_1_N"/>
</dbReference>
<evidence type="ECO:0000256" key="3">
    <source>
        <dbReference type="ARBA" id="ARBA00022475"/>
    </source>
</evidence>
<feature type="transmembrane region" description="Helical" evidence="7">
    <location>
        <begin position="257"/>
        <end position="279"/>
    </location>
</feature>
<keyword evidence="5 7" id="KW-1133">Transmembrane helix</keyword>
<comment type="subcellular location">
    <subcellularLocation>
        <location evidence="1 7">Cell membrane</location>
        <topology evidence="1 7">Multi-pass membrane protein</topology>
    </subcellularLocation>
</comment>